<dbReference type="OrthoDB" id="277520at2"/>
<dbReference type="SMART" id="SM00240">
    <property type="entry name" value="FHA"/>
    <property type="match status" value="1"/>
</dbReference>
<dbReference type="CDD" id="cd00060">
    <property type="entry name" value="FHA"/>
    <property type="match status" value="1"/>
</dbReference>
<evidence type="ECO:0000256" key="2">
    <source>
        <dbReference type="SAM" id="Phobius"/>
    </source>
</evidence>
<organism evidence="4 5">
    <name type="scientific">Propioniciclava flava</name>
    <dbReference type="NCBI Taxonomy" id="2072026"/>
    <lineage>
        <taxon>Bacteria</taxon>
        <taxon>Bacillati</taxon>
        <taxon>Actinomycetota</taxon>
        <taxon>Actinomycetes</taxon>
        <taxon>Propionibacteriales</taxon>
        <taxon>Propionibacteriaceae</taxon>
        <taxon>Propioniciclava</taxon>
    </lineage>
</organism>
<feature type="transmembrane region" description="Helical" evidence="2">
    <location>
        <begin position="6"/>
        <end position="28"/>
    </location>
</feature>
<dbReference type="Gene3D" id="2.60.200.20">
    <property type="match status" value="1"/>
</dbReference>
<comment type="caution">
    <text evidence="4">The sequence shown here is derived from an EMBL/GenBank/DDBJ whole genome shotgun (WGS) entry which is preliminary data.</text>
</comment>
<dbReference type="InterPro" id="IPR000253">
    <property type="entry name" value="FHA_dom"/>
</dbReference>
<evidence type="ECO:0000256" key="1">
    <source>
        <dbReference type="ARBA" id="ARBA00022553"/>
    </source>
</evidence>
<dbReference type="AlphaFoldDB" id="A0A4Q2EI89"/>
<dbReference type="InterPro" id="IPR008984">
    <property type="entry name" value="SMAD_FHA_dom_sf"/>
</dbReference>
<dbReference type="PANTHER" id="PTHR23308">
    <property type="entry name" value="NUCLEAR INHIBITOR OF PROTEIN PHOSPHATASE-1"/>
    <property type="match status" value="1"/>
</dbReference>
<keyword evidence="2" id="KW-0472">Membrane</keyword>
<keyword evidence="2" id="KW-1133">Transmembrane helix</keyword>
<dbReference type="Pfam" id="PF00498">
    <property type="entry name" value="FHA"/>
    <property type="match status" value="1"/>
</dbReference>
<dbReference type="EMBL" id="PPCV01000007">
    <property type="protein sequence ID" value="RXW31615.1"/>
    <property type="molecule type" value="Genomic_DNA"/>
</dbReference>
<reference evidence="4 5" key="1">
    <citation type="submission" date="2018-01" db="EMBL/GenBank/DDBJ databases">
        <title>Lactibacter flavus gen. nov., sp. nov., a novel bacterium of the family Propionibacteriaceae isolated from raw milk and dairy products.</title>
        <authorList>
            <person name="Wenning M."/>
            <person name="Breitenwieser F."/>
            <person name="Huptas C."/>
            <person name="von Neubeck M."/>
            <person name="Busse H.-J."/>
            <person name="Scherer S."/>
        </authorList>
    </citation>
    <scope>NUCLEOTIDE SEQUENCE [LARGE SCALE GENOMIC DNA]</scope>
    <source>
        <strain evidence="4 5">VG341</strain>
    </source>
</reference>
<accession>A0A4Q2EI89</accession>
<evidence type="ECO:0000313" key="4">
    <source>
        <dbReference type="EMBL" id="RXW31615.1"/>
    </source>
</evidence>
<evidence type="ECO:0000259" key="3">
    <source>
        <dbReference type="PROSITE" id="PS50006"/>
    </source>
</evidence>
<dbReference type="SUPFAM" id="SSF49879">
    <property type="entry name" value="SMAD/FHA domain"/>
    <property type="match status" value="1"/>
</dbReference>
<name>A0A4Q2EI89_9ACTN</name>
<dbReference type="RefSeq" id="WP_129459221.1">
    <property type="nucleotide sequence ID" value="NZ_PPCV01000007.1"/>
</dbReference>
<dbReference type="InterPro" id="IPR050923">
    <property type="entry name" value="Cell_Proc_Reg/RNA_Proc"/>
</dbReference>
<protein>
    <submittedName>
        <fullName evidence="4">FHA domain-containing protein</fullName>
    </submittedName>
</protein>
<dbReference type="Proteomes" id="UP000290624">
    <property type="component" value="Unassembled WGS sequence"/>
</dbReference>
<proteinExistence type="predicted"/>
<feature type="domain" description="FHA" evidence="3">
    <location>
        <begin position="88"/>
        <end position="137"/>
    </location>
</feature>
<dbReference type="PROSITE" id="PS50006">
    <property type="entry name" value="FHA_DOMAIN"/>
    <property type="match status" value="1"/>
</dbReference>
<keyword evidence="2" id="KW-0812">Transmembrane</keyword>
<evidence type="ECO:0000313" key="5">
    <source>
        <dbReference type="Proteomes" id="UP000290624"/>
    </source>
</evidence>
<keyword evidence="5" id="KW-1185">Reference proteome</keyword>
<gene>
    <name evidence="4" type="ORF">C1706_10655</name>
</gene>
<keyword evidence="1" id="KW-0597">Phosphoprotein</keyword>
<sequence>MSELLVFALKFAFLALLWVFILFTGAVIRSDLFGRRVPATKGEAPEKKPRASARTRRRVQEASAAIPTTLRITRGKQAGLTMALGDQLKIGRSADCQLILDDDYVSTQHARIYRSGTGYIVDDLGSTNGTYLNNERLSGPTRFTPADTLRIGRTLITVEA</sequence>